<evidence type="ECO:0000256" key="1">
    <source>
        <dbReference type="SAM" id="SignalP"/>
    </source>
</evidence>
<dbReference type="InterPro" id="IPR007329">
    <property type="entry name" value="FMN-bd"/>
</dbReference>
<dbReference type="SMART" id="SM00900">
    <property type="entry name" value="FMN_bind"/>
    <property type="match status" value="1"/>
</dbReference>
<reference evidence="4" key="1">
    <citation type="submission" date="2023-09" db="EMBL/GenBank/DDBJ databases">
        <authorList>
            <person name="Li S."/>
            <person name="Li X."/>
            <person name="Zhang C."/>
            <person name="Zhao Z."/>
        </authorList>
    </citation>
    <scope>NUCLEOTIDE SEQUENCE [LARGE SCALE GENOMIC DNA]</scope>
    <source>
        <strain evidence="4">SQ345</strain>
    </source>
</reference>
<keyword evidence="4" id="KW-1185">Reference proteome</keyword>
<evidence type="ECO:0000259" key="2">
    <source>
        <dbReference type="SMART" id="SM00900"/>
    </source>
</evidence>
<organism evidence="3 4">
    <name type="scientific">Thalassotalea nanhaiensis</name>
    <dbReference type="NCBI Taxonomy" id="3065648"/>
    <lineage>
        <taxon>Bacteria</taxon>
        <taxon>Pseudomonadati</taxon>
        <taxon>Pseudomonadota</taxon>
        <taxon>Gammaproteobacteria</taxon>
        <taxon>Alteromonadales</taxon>
        <taxon>Colwelliaceae</taxon>
        <taxon>Thalassotalea</taxon>
    </lineage>
</organism>
<keyword evidence="1" id="KW-0732">Signal</keyword>
<dbReference type="EMBL" id="CP134146">
    <property type="protein sequence ID" value="WNC69010.1"/>
    <property type="molecule type" value="Genomic_DNA"/>
</dbReference>
<dbReference type="RefSeq" id="WP_348388160.1">
    <property type="nucleotide sequence ID" value="NZ_CP134146.1"/>
</dbReference>
<evidence type="ECO:0000313" key="4">
    <source>
        <dbReference type="Proteomes" id="UP001248581"/>
    </source>
</evidence>
<name>A0ABY9TJP2_9GAMM</name>
<sequence length="172" mass="19816">MNKFIYILLILSASAFSAFADEVYQSNEQFLAQAFNTEVPKTEVLWLSTDDKAAISTIMKRKFNQLRIRFWQQDDATVWILDEIGKEKPITIGVHIEDTKIVNIKVLAFRESRGDEVRHQFFTKQFINAQLDDDNQLTQHIDGITGATLSVRALNKVARLALWLDNKTQVKQ</sequence>
<protein>
    <submittedName>
        <fullName evidence="3">FMN-binding protein</fullName>
    </submittedName>
</protein>
<feature type="chain" id="PRO_5047510310" evidence="1">
    <location>
        <begin position="21"/>
        <end position="172"/>
    </location>
</feature>
<dbReference type="Proteomes" id="UP001248581">
    <property type="component" value="Chromosome"/>
</dbReference>
<feature type="signal peptide" evidence="1">
    <location>
        <begin position="1"/>
        <end position="20"/>
    </location>
</feature>
<feature type="domain" description="FMN-binding" evidence="2">
    <location>
        <begin position="85"/>
        <end position="165"/>
    </location>
</feature>
<gene>
    <name evidence="3" type="ORF">RI845_02385</name>
</gene>
<accession>A0ABY9TJP2</accession>
<proteinExistence type="predicted"/>
<evidence type="ECO:0000313" key="3">
    <source>
        <dbReference type="EMBL" id="WNC69010.1"/>
    </source>
</evidence>
<dbReference type="Pfam" id="PF04205">
    <property type="entry name" value="FMN_bind"/>
    <property type="match status" value="1"/>
</dbReference>